<dbReference type="InterPro" id="IPR058528">
    <property type="entry name" value="DUF8215"/>
</dbReference>
<sequence>MTDRPARQTRAAESRRRQSWSGWGEGTVDEKDGIGVFLDDVTYVFADVSALSLPILWTVLVGGTNEWVGVKTAALVAWLTTVAVGALIRGGWVTPLATDAPGWVALTPWLVALRVFYYNAALALAAYGGRALGEASSTVGPQWPSLATVGFAFAVGALAAALFPRVAESFYGAVAG</sequence>
<dbReference type="Pfam" id="PF26650">
    <property type="entry name" value="DUF8215"/>
    <property type="match status" value="1"/>
</dbReference>
<organism evidence="4 5">
    <name type="scientific">Halorussus limi</name>
    <dbReference type="NCBI Taxonomy" id="2938695"/>
    <lineage>
        <taxon>Archaea</taxon>
        <taxon>Methanobacteriati</taxon>
        <taxon>Methanobacteriota</taxon>
        <taxon>Stenosarchaea group</taxon>
        <taxon>Halobacteria</taxon>
        <taxon>Halobacteriales</taxon>
        <taxon>Haladaptataceae</taxon>
        <taxon>Halorussus</taxon>
    </lineage>
</organism>
<accession>A0A8U0HUB5</accession>
<dbReference type="EMBL" id="CP096659">
    <property type="protein sequence ID" value="UPV74343.1"/>
    <property type="molecule type" value="Genomic_DNA"/>
</dbReference>
<feature type="transmembrane region" description="Helical" evidence="2">
    <location>
        <begin position="115"/>
        <end position="133"/>
    </location>
</feature>
<keyword evidence="5" id="KW-1185">Reference proteome</keyword>
<dbReference type="RefSeq" id="WP_248650389.1">
    <property type="nucleotide sequence ID" value="NZ_CP096659.1"/>
</dbReference>
<evidence type="ECO:0000256" key="2">
    <source>
        <dbReference type="SAM" id="Phobius"/>
    </source>
</evidence>
<name>A0A8U0HUB5_9EURY</name>
<evidence type="ECO:0000313" key="4">
    <source>
        <dbReference type="EMBL" id="UPV74343.1"/>
    </source>
</evidence>
<dbReference type="AlphaFoldDB" id="A0A8U0HUB5"/>
<keyword evidence="2" id="KW-1133">Transmembrane helix</keyword>
<dbReference type="Proteomes" id="UP000830729">
    <property type="component" value="Chromosome"/>
</dbReference>
<evidence type="ECO:0000256" key="1">
    <source>
        <dbReference type="SAM" id="MobiDB-lite"/>
    </source>
</evidence>
<gene>
    <name evidence="4" type="ORF">M0R89_17640</name>
</gene>
<dbReference type="KEGG" id="halx:M0R89_17640"/>
<evidence type="ECO:0000313" key="5">
    <source>
        <dbReference type="Proteomes" id="UP000830729"/>
    </source>
</evidence>
<feature type="compositionally biased region" description="Basic and acidic residues" evidence="1">
    <location>
        <begin position="1"/>
        <end position="16"/>
    </location>
</feature>
<reference evidence="4 5" key="1">
    <citation type="submission" date="2022-04" db="EMBL/GenBank/DDBJ databases">
        <title>Diverse halophilic archaea isolated from saline environments.</title>
        <authorList>
            <person name="Cui H.-L."/>
        </authorList>
    </citation>
    <scope>NUCLEOTIDE SEQUENCE [LARGE SCALE GENOMIC DNA]</scope>
    <source>
        <strain evidence="4 5">XZYJT49</strain>
    </source>
</reference>
<feature type="transmembrane region" description="Helical" evidence="2">
    <location>
        <begin position="73"/>
        <end position="95"/>
    </location>
</feature>
<feature type="transmembrane region" description="Helical" evidence="2">
    <location>
        <begin position="145"/>
        <end position="163"/>
    </location>
</feature>
<feature type="region of interest" description="Disordered" evidence="1">
    <location>
        <begin position="1"/>
        <end position="24"/>
    </location>
</feature>
<feature type="domain" description="DUF8215" evidence="3">
    <location>
        <begin position="31"/>
        <end position="168"/>
    </location>
</feature>
<dbReference type="GeneID" id="72187061"/>
<evidence type="ECO:0000259" key="3">
    <source>
        <dbReference type="Pfam" id="PF26650"/>
    </source>
</evidence>
<keyword evidence="2" id="KW-0472">Membrane</keyword>
<protein>
    <recommendedName>
        <fullName evidence="3">DUF8215 domain-containing protein</fullName>
    </recommendedName>
</protein>
<proteinExistence type="predicted"/>
<keyword evidence="2" id="KW-0812">Transmembrane</keyword>